<name>A0ABR0W255_REHGL</name>
<dbReference type="Proteomes" id="UP001318860">
    <property type="component" value="Unassembled WGS sequence"/>
</dbReference>
<dbReference type="Pfam" id="PF01397">
    <property type="entry name" value="Terpene_synth"/>
    <property type="match status" value="1"/>
</dbReference>
<evidence type="ECO:0000256" key="4">
    <source>
        <dbReference type="ARBA" id="ARBA00022842"/>
    </source>
</evidence>
<dbReference type="InterPro" id="IPR044814">
    <property type="entry name" value="Terpene_cyclase_plant_C1"/>
</dbReference>
<evidence type="ECO:0000256" key="3">
    <source>
        <dbReference type="ARBA" id="ARBA00022723"/>
    </source>
</evidence>
<sequence length="532" mass="62373">MSDHQSPVLAPACGLILSPRIRQILTSQAQETYAETIEALKKDVSRMLMSTSSSGELIKLIDTIERLGLAYHFEAEIEEKIEQIYNIHDGDENYDLFTTALQFRLLRQHQYHVSCDVFDDILKDKENKFKESVSSDVEGLLSLYETAHVRIHGEDILEEAFKFTTHHLTRMMPQLESPLKDKVKRALEQPYHRGIPIFEARVYIFIYEKDGSRDELLLKLAKVNFNYLQNLYKKEIFELSRWWDKFDLKSKLPYARDRLIECYLIGASFHFEPQYSDARISFAKTCKMMTVMDDTYDNYATLEEAQLFTDILERWDMEEIDRLPDYMKVVYRFIMSVYEDYECNATKYDKSFALPYYREIFAGAYNQELKWVMERQIPSFEDFMKNSVISCGLHLMLMPTVPSIKSWTKENIDWLMSDPQIVVCTALLARFIDDVSTHERGTMLTPLDYYMKQYGVSNKQEAVSLLAELIEDKWKSMNKEWVMTSMIPKEIVVELFNCARAAEVMFKKFEDGITYPEKALASQIVATFVDPI</sequence>
<dbReference type="InterPro" id="IPR050148">
    <property type="entry name" value="Terpene_synthase-like"/>
</dbReference>
<proteinExistence type="predicted"/>
<dbReference type="Gene3D" id="1.50.10.130">
    <property type="entry name" value="Terpene synthase, N-terminal domain"/>
    <property type="match status" value="1"/>
</dbReference>
<dbReference type="InterPro" id="IPR001906">
    <property type="entry name" value="Terpene_synth_N"/>
</dbReference>
<dbReference type="InterPro" id="IPR036965">
    <property type="entry name" value="Terpene_synth_N_sf"/>
</dbReference>
<comment type="caution">
    <text evidence="8">The sequence shown here is derived from an EMBL/GenBank/DDBJ whole genome shotgun (WGS) entry which is preliminary data.</text>
</comment>
<comment type="pathway">
    <text evidence="2">Secondary metabolite biosynthesis; terpenoid biosynthesis.</text>
</comment>
<evidence type="ECO:0000256" key="2">
    <source>
        <dbReference type="ARBA" id="ARBA00004721"/>
    </source>
</evidence>
<evidence type="ECO:0000259" key="7">
    <source>
        <dbReference type="Pfam" id="PF03936"/>
    </source>
</evidence>
<reference evidence="8 9" key="1">
    <citation type="journal article" date="2021" name="Comput. Struct. Biotechnol. J.">
        <title>De novo genome assembly of the potent medicinal plant Rehmannia glutinosa using nanopore technology.</title>
        <authorList>
            <person name="Ma L."/>
            <person name="Dong C."/>
            <person name="Song C."/>
            <person name="Wang X."/>
            <person name="Zheng X."/>
            <person name="Niu Y."/>
            <person name="Chen S."/>
            <person name="Feng W."/>
        </authorList>
    </citation>
    <scope>NUCLEOTIDE SEQUENCE [LARGE SCALE GENOMIC DNA]</scope>
    <source>
        <strain evidence="8">DH-2019</strain>
    </source>
</reference>
<dbReference type="PANTHER" id="PTHR31225:SF253">
    <property type="entry name" value="SESQUITERPENE SYNTHASE 31"/>
    <property type="match status" value="1"/>
</dbReference>
<feature type="domain" description="Terpene synthase metal-binding" evidence="7">
    <location>
        <begin position="246"/>
        <end position="475"/>
    </location>
</feature>
<dbReference type="SUPFAM" id="SSF48239">
    <property type="entry name" value="Terpenoid cyclases/Protein prenyltransferases"/>
    <property type="match status" value="1"/>
</dbReference>
<keyword evidence="9" id="KW-1185">Reference proteome</keyword>
<organism evidence="8 9">
    <name type="scientific">Rehmannia glutinosa</name>
    <name type="common">Chinese foxglove</name>
    <dbReference type="NCBI Taxonomy" id="99300"/>
    <lineage>
        <taxon>Eukaryota</taxon>
        <taxon>Viridiplantae</taxon>
        <taxon>Streptophyta</taxon>
        <taxon>Embryophyta</taxon>
        <taxon>Tracheophyta</taxon>
        <taxon>Spermatophyta</taxon>
        <taxon>Magnoliopsida</taxon>
        <taxon>eudicotyledons</taxon>
        <taxon>Gunneridae</taxon>
        <taxon>Pentapetalae</taxon>
        <taxon>asterids</taxon>
        <taxon>lamiids</taxon>
        <taxon>Lamiales</taxon>
        <taxon>Orobanchaceae</taxon>
        <taxon>Rehmannieae</taxon>
        <taxon>Rehmannia</taxon>
    </lineage>
</organism>
<dbReference type="InterPro" id="IPR008930">
    <property type="entry name" value="Terpenoid_cyclase/PrenylTrfase"/>
</dbReference>
<dbReference type="Pfam" id="PF03936">
    <property type="entry name" value="Terpene_synth_C"/>
    <property type="match status" value="1"/>
</dbReference>
<dbReference type="SFLD" id="SFLDG01019">
    <property type="entry name" value="Terpene_Cyclase_Like_1_C_Termi"/>
    <property type="match status" value="1"/>
</dbReference>
<dbReference type="InterPro" id="IPR008949">
    <property type="entry name" value="Isoprenoid_synthase_dom_sf"/>
</dbReference>
<evidence type="ECO:0000259" key="6">
    <source>
        <dbReference type="Pfam" id="PF01397"/>
    </source>
</evidence>
<evidence type="ECO:0000256" key="5">
    <source>
        <dbReference type="ARBA" id="ARBA00023239"/>
    </source>
</evidence>
<dbReference type="CDD" id="cd00684">
    <property type="entry name" value="Terpene_cyclase_plant_C1"/>
    <property type="match status" value="1"/>
</dbReference>
<keyword evidence="5" id="KW-0456">Lyase</keyword>
<dbReference type="PANTHER" id="PTHR31225">
    <property type="entry name" value="OS04G0344100 PROTEIN-RELATED"/>
    <property type="match status" value="1"/>
</dbReference>
<dbReference type="SFLD" id="SFLDS00005">
    <property type="entry name" value="Isoprenoid_Synthase_Type_I"/>
    <property type="match status" value="1"/>
</dbReference>
<comment type="cofactor">
    <cofactor evidence="1">
        <name>Mg(2+)</name>
        <dbReference type="ChEBI" id="CHEBI:18420"/>
    </cofactor>
</comment>
<protein>
    <submittedName>
        <fullName evidence="8">Uncharacterized protein</fullName>
    </submittedName>
</protein>
<keyword evidence="3" id="KW-0479">Metal-binding</keyword>
<dbReference type="InterPro" id="IPR005630">
    <property type="entry name" value="Terpene_synthase_metal-bd"/>
</dbReference>
<evidence type="ECO:0000256" key="1">
    <source>
        <dbReference type="ARBA" id="ARBA00001946"/>
    </source>
</evidence>
<dbReference type="Gene3D" id="1.10.600.10">
    <property type="entry name" value="Farnesyl Diphosphate Synthase"/>
    <property type="match status" value="1"/>
</dbReference>
<dbReference type="InterPro" id="IPR034741">
    <property type="entry name" value="Terpene_cyclase-like_1_C"/>
</dbReference>
<keyword evidence="4" id="KW-0460">Magnesium</keyword>
<feature type="domain" description="Terpene synthase N-terminal" evidence="6">
    <location>
        <begin position="25"/>
        <end position="187"/>
    </location>
</feature>
<dbReference type="EMBL" id="JABTTQ020000098">
    <property type="protein sequence ID" value="KAK6141692.1"/>
    <property type="molecule type" value="Genomic_DNA"/>
</dbReference>
<gene>
    <name evidence="8" type="ORF">DH2020_024569</name>
</gene>
<evidence type="ECO:0000313" key="9">
    <source>
        <dbReference type="Proteomes" id="UP001318860"/>
    </source>
</evidence>
<accession>A0ABR0W255</accession>
<dbReference type="SUPFAM" id="SSF48576">
    <property type="entry name" value="Terpenoid synthases"/>
    <property type="match status" value="1"/>
</dbReference>
<evidence type="ECO:0000313" key="8">
    <source>
        <dbReference type="EMBL" id="KAK6141692.1"/>
    </source>
</evidence>